<keyword evidence="3" id="KW-0813">Transport</keyword>
<feature type="domain" description="ABC transporter" evidence="7">
    <location>
        <begin position="7"/>
        <end position="240"/>
    </location>
</feature>
<dbReference type="InterPro" id="IPR050763">
    <property type="entry name" value="ABC_transporter_ATP-binding"/>
</dbReference>
<dbReference type="AlphaFoldDB" id="A0AAF0Z4Q8"/>
<reference evidence="9" key="1">
    <citation type="submission" date="2023-11" db="EMBL/GenBank/DDBJ databases">
        <authorList>
            <person name="Helweg L.P."/>
            <person name="Kiel A."/>
            <person name="Hitz F."/>
            <person name="Ruckert-Reed C."/>
            <person name="Busche T."/>
            <person name="Kaltschmidt B."/>
            <person name="Kaltschmidt C."/>
        </authorList>
    </citation>
    <scope>NUCLEOTIDE SEQUENCE [LARGE SCALE GENOMIC DNA]</scope>
    <source>
        <strain evidence="9">4.1</strain>
    </source>
</reference>
<protein>
    <submittedName>
        <fullName evidence="8">ABC transporter ATP-binding protein</fullName>
    </submittedName>
</protein>
<evidence type="ECO:0000313" key="9">
    <source>
        <dbReference type="Proteomes" id="UP001304340"/>
    </source>
</evidence>
<dbReference type="KEGG" id="sbil:SANBI_000640"/>
<evidence type="ECO:0000256" key="3">
    <source>
        <dbReference type="ARBA" id="ARBA00022448"/>
    </source>
</evidence>
<proteinExistence type="inferred from homology"/>
<dbReference type="PANTHER" id="PTHR42711:SF5">
    <property type="entry name" value="ABC TRANSPORTER ATP-BINDING PROTEIN NATA"/>
    <property type="match status" value="1"/>
</dbReference>
<dbReference type="GO" id="GO:0005524">
    <property type="term" value="F:ATP binding"/>
    <property type="evidence" value="ECO:0007669"/>
    <property type="project" value="UniProtKB-KW"/>
</dbReference>
<dbReference type="InterPro" id="IPR027417">
    <property type="entry name" value="P-loop_NTPase"/>
</dbReference>
<comment type="subcellular location">
    <subcellularLocation>
        <location evidence="1">Cell membrane</location>
        <topology evidence="1">Peripheral membrane protein</topology>
    </subcellularLocation>
</comment>
<evidence type="ECO:0000256" key="4">
    <source>
        <dbReference type="ARBA" id="ARBA00022741"/>
    </source>
</evidence>
<keyword evidence="6" id="KW-0046">Antibiotic resistance</keyword>
<dbReference type="RefSeq" id="WP_319158864.1">
    <property type="nucleotide sequence ID" value="NZ_CP138359.1"/>
</dbReference>
<accession>A0AAF0Z4Q8</accession>
<dbReference type="SUPFAM" id="SSF52540">
    <property type="entry name" value="P-loop containing nucleoside triphosphate hydrolases"/>
    <property type="match status" value="1"/>
</dbReference>
<dbReference type="SMART" id="SM00382">
    <property type="entry name" value="AAA"/>
    <property type="match status" value="1"/>
</dbReference>
<keyword evidence="4" id="KW-0547">Nucleotide-binding</keyword>
<sequence>MTAPDVLSCRSLVREFSRGRERRRAVDGLDLSVPAGQVCALIGPNGAGKTTTVRMCSTLLLPTSGSISVLGHDVVRDTRAARQNIGLVLGGERGFYLRASAQENLRFFAAVQGARITRRALSDVLDQVGLADRARSRVETFSRGMVQRLHIARAILTRPALLLLDEPTIGLDPEVAVEVRSLVRQLVAEGTSALLTSHSMREVELLADTIVVIAGGRTLAQGDAQAIGAAAGIGEVSSYLIDDWAESYRSQLLSSPGVRSVDVHARGLMTEVVVAWRSGAVPGSAHLPFLVRGEKTQAAGLEECYLALLADRGRSGTGGAPDSLIDAAS</sequence>
<dbReference type="GO" id="GO:0016887">
    <property type="term" value="F:ATP hydrolysis activity"/>
    <property type="evidence" value="ECO:0007669"/>
    <property type="project" value="InterPro"/>
</dbReference>
<evidence type="ECO:0000256" key="5">
    <source>
        <dbReference type="ARBA" id="ARBA00022840"/>
    </source>
</evidence>
<dbReference type="GO" id="GO:0005886">
    <property type="term" value="C:plasma membrane"/>
    <property type="evidence" value="ECO:0007669"/>
    <property type="project" value="UniProtKB-SubCell"/>
</dbReference>
<dbReference type="EMBL" id="CP138359">
    <property type="protein sequence ID" value="WPF83003.1"/>
    <property type="molecule type" value="Genomic_DNA"/>
</dbReference>
<evidence type="ECO:0000256" key="1">
    <source>
        <dbReference type="ARBA" id="ARBA00004202"/>
    </source>
</evidence>
<evidence type="ECO:0000256" key="6">
    <source>
        <dbReference type="ARBA" id="ARBA00023251"/>
    </source>
</evidence>
<keyword evidence="5 8" id="KW-0067">ATP-binding</keyword>
<evidence type="ECO:0000313" key="8">
    <source>
        <dbReference type="EMBL" id="WPF83003.1"/>
    </source>
</evidence>
<dbReference type="InterPro" id="IPR003593">
    <property type="entry name" value="AAA+_ATPase"/>
</dbReference>
<dbReference type="Proteomes" id="UP001304340">
    <property type="component" value="Chromosome"/>
</dbReference>
<dbReference type="Gene3D" id="3.40.50.300">
    <property type="entry name" value="P-loop containing nucleotide triphosphate hydrolases"/>
    <property type="match status" value="1"/>
</dbReference>
<evidence type="ECO:0000256" key="2">
    <source>
        <dbReference type="ARBA" id="ARBA00005417"/>
    </source>
</evidence>
<dbReference type="GO" id="GO:0046677">
    <property type="term" value="P:response to antibiotic"/>
    <property type="evidence" value="ECO:0007669"/>
    <property type="project" value="UniProtKB-KW"/>
</dbReference>
<dbReference type="PROSITE" id="PS50893">
    <property type="entry name" value="ABC_TRANSPORTER_2"/>
    <property type="match status" value="1"/>
</dbReference>
<name>A0AAF0Z4Q8_9MICO</name>
<dbReference type="PANTHER" id="PTHR42711">
    <property type="entry name" value="ABC TRANSPORTER ATP-BINDING PROTEIN"/>
    <property type="match status" value="1"/>
</dbReference>
<comment type="similarity">
    <text evidence="2">Belongs to the ABC transporter superfamily.</text>
</comment>
<dbReference type="CDD" id="cd03230">
    <property type="entry name" value="ABC_DR_subfamily_A"/>
    <property type="match status" value="1"/>
</dbReference>
<dbReference type="InterPro" id="IPR003439">
    <property type="entry name" value="ABC_transporter-like_ATP-bd"/>
</dbReference>
<dbReference type="Pfam" id="PF00005">
    <property type="entry name" value="ABC_tran"/>
    <property type="match status" value="1"/>
</dbReference>
<organism evidence="8 9">
    <name type="scientific">Sanguibacter biliveldensis</name>
    <dbReference type="NCBI Taxonomy" id="3030830"/>
    <lineage>
        <taxon>Bacteria</taxon>
        <taxon>Bacillati</taxon>
        <taxon>Actinomycetota</taxon>
        <taxon>Actinomycetes</taxon>
        <taxon>Micrococcales</taxon>
        <taxon>Sanguibacteraceae</taxon>
        <taxon>Sanguibacter</taxon>
    </lineage>
</organism>
<evidence type="ECO:0000259" key="7">
    <source>
        <dbReference type="PROSITE" id="PS50893"/>
    </source>
</evidence>
<gene>
    <name evidence="8" type="ORF">SANBI_000640</name>
</gene>
<keyword evidence="9" id="KW-1185">Reference proteome</keyword>